<dbReference type="GO" id="GO:0050135">
    <property type="term" value="F:NADP+ nucleosidase activity"/>
    <property type="evidence" value="ECO:0007669"/>
    <property type="project" value="InterPro"/>
</dbReference>
<dbReference type="RefSeq" id="WP_233341799.1">
    <property type="nucleotide sequence ID" value="NZ_CP109886.1"/>
</dbReference>
<name>A0AAJ5R1Y3_XYLFS</name>
<sequence>MTLDDIKACLQAGGFQVANEVALSNGKGTQLRLQNEAIVNSYHTGNFIVQGKNQDAVKECLGVQPTHVAAAPTPQNGAATKPMLSKVFVVYGHDAAARTELEAMLRRWKLEPLILDQLPSQGQTIIEKLEKYTAEVKFAVVLATPDDEGFPACQENEKKFRARQNVVLELDMMLTLLGRKNVAILMKQQDNMERPSDIQGLLYIPFKDNLQKDAGTILAKEMAAQGYQISVANL</sequence>
<organism evidence="2 3">
    <name type="scientific">Xylella fastidiosa subsp. fastidiosa</name>
    <dbReference type="NCBI Taxonomy" id="644356"/>
    <lineage>
        <taxon>Bacteria</taxon>
        <taxon>Pseudomonadati</taxon>
        <taxon>Pseudomonadota</taxon>
        <taxon>Gammaproteobacteria</taxon>
        <taxon>Lysobacterales</taxon>
        <taxon>Lysobacteraceae</taxon>
        <taxon>Xylella</taxon>
    </lineage>
</organism>
<evidence type="ECO:0000313" key="3">
    <source>
        <dbReference type="Proteomes" id="UP001211513"/>
    </source>
</evidence>
<gene>
    <name evidence="2" type="ORF">OK117_08280</name>
</gene>
<dbReference type="InterPro" id="IPR014571">
    <property type="entry name" value="UCP032620"/>
</dbReference>
<reference evidence="2" key="1">
    <citation type="journal article" date="2022" name="Phytopathology">
        <title>Complete circularized genome resources of seven strains of Xylella fastidiosa subsp. fastidiosa using hybrid assembly reveals unknown plasmids.</title>
        <authorList>
            <person name="Velasco-Amo M.D.P."/>
            <person name="Arias-Giraldo L.F.F."/>
            <person name="Ecija M.R."/>
            <person name="De La Fuente L."/>
            <person name="Marco-Noales E."/>
            <person name="Moralejo E."/>
            <person name="Navas-Cort J.A."/>
            <person name="Landa B.B."/>
        </authorList>
    </citation>
    <scope>NUCLEOTIDE SEQUENCE</scope>
    <source>
        <strain evidence="2">CFBP8073</strain>
    </source>
</reference>
<dbReference type="PIRSF" id="PIRSF032620">
    <property type="entry name" value="UCP032620"/>
    <property type="match status" value="1"/>
</dbReference>
<dbReference type="Pfam" id="PF10137">
    <property type="entry name" value="CAP12-PCTIR_TIR"/>
    <property type="match status" value="1"/>
</dbReference>
<dbReference type="EMBL" id="CP109886">
    <property type="protein sequence ID" value="WCF27634.1"/>
    <property type="molecule type" value="Genomic_DNA"/>
</dbReference>
<reference evidence="2" key="2">
    <citation type="submission" date="2022-10" db="EMBL/GenBank/DDBJ databases">
        <authorList>
            <person name="Landa B."/>
            <person name="Arias-Giraldo L.F."/>
            <person name="Roman-Ecija M."/>
            <person name="Velasco-Amo M.P."/>
            <person name="De La Fuente L."/>
            <person name="Marco-Noales E."/>
            <person name="Moralejo E."/>
        </authorList>
    </citation>
    <scope>NUCLEOTIDE SEQUENCE</scope>
    <source>
        <strain evidence="2">CFBP8073</strain>
    </source>
</reference>
<evidence type="ECO:0000259" key="1">
    <source>
        <dbReference type="Pfam" id="PF10137"/>
    </source>
</evidence>
<dbReference type="AlphaFoldDB" id="A0AAJ5R1Y3"/>
<proteinExistence type="predicted"/>
<dbReference type="Proteomes" id="UP001211513">
    <property type="component" value="Chromosome"/>
</dbReference>
<feature type="domain" description="CD-NTase-associated protein 12/Pycsar effector protein TIR" evidence="1">
    <location>
        <begin position="86"/>
        <end position="207"/>
    </location>
</feature>
<accession>A0AAJ5R1Y3</accession>
<protein>
    <submittedName>
        <fullName evidence="2">Nucleotide-binding protein</fullName>
    </submittedName>
</protein>
<dbReference type="InterPro" id="IPR019302">
    <property type="entry name" value="CAP12/PCTIR_TIR_dom"/>
</dbReference>
<evidence type="ECO:0000313" key="2">
    <source>
        <dbReference type="EMBL" id="WCF27634.1"/>
    </source>
</evidence>